<dbReference type="AlphaFoldDB" id="A0A6J7LG01"/>
<proteinExistence type="predicted"/>
<dbReference type="EMBL" id="CAFBNE010000113">
    <property type="protein sequence ID" value="CAB4965673.1"/>
    <property type="molecule type" value="Genomic_DNA"/>
</dbReference>
<evidence type="ECO:0000313" key="1">
    <source>
        <dbReference type="EMBL" id="CAB4965673.1"/>
    </source>
</evidence>
<dbReference type="Pfam" id="PF05853">
    <property type="entry name" value="BKACE"/>
    <property type="match status" value="1"/>
</dbReference>
<reference evidence="1" key="1">
    <citation type="submission" date="2020-05" db="EMBL/GenBank/DDBJ databases">
        <authorList>
            <person name="Chiriac C."/>
            <person name="Salcher M."/>
            <person name="Ghai R."/>
            <person name="Kavagutti S V."/>
        </authorList>
    </citation>
    <scope>NUCLEOTIDE SEQUENCE</scope>
</reference>
<dbReference type="Gene3D" id="3.20.20.70">
    <property type="entry name" value="Aldolase class I"/>
    <property type="match status" value="1"/>
</dbReference>
<dbReference type="GO" id="GO:0043720">
    <property type="term" value="F:3-keto-5-aminohexanoate cleavage activity"/>
    <property type="evidence" value="ECO:0007669"/>
    <property type="project" value="InterPro"/>
</dbReference>
<gene>
    <name evidence="1" type="ORF">UFOPK3772_02689</name>
</gene>
<dbReference type="InterPro" id="IPR013785">
    <property type="entry name" value="Aldolase_TIM"/>
</dbReference>
<protein>
    <submittedName>
        <fullName evidence="1">Unannotated protein</fullName>
    </submittedName>
</protein>
<dbReference type="InterPro" id="IPR008567">
    <property type="entry name" value="BKACE"/>
</dbReference>
<sequence length="78" mass="8360">MPGEWRDDVNPPERARRVGLALGGDARAGLEDTLYLCKGEIVRGNTPLAQGTADLARSLDLASASVDRTEKILSLPSR</sequence>
<accession>A0A6J7LG01</accession>
<name>A0A6J7LG01_9ZZZZ</name>
<organism evidence="1">
    <name type="scientific">freshwater metagenome</name>
    <dbReference type="NCBI Taxonomy" id="449393"/>
    <lineage>
        <taxon>unclassified sequences</taxon>
        <taxon>metagenomes</taxon>
        <taxon>ecological metagenomes</taxon>
    </lineage>
</organism>